<feature type="region of interest" description="Disordered" evidence="1">
    <location>
        <begin position="429"/>
        <end position="457"/>
    </location>
</feature>
<dbReference type="InterPro" id="IPR036179">
    <property type="entry name" value="Ig-like_dom_sf"/>
</dbReference>
<feature type="compositionally biased region" description="Low complexity" evidence="1">
    <location>
        <begin position="257"/>
        <end position="270"/>
    </location>
</feature>
<dbReference type="InterPro" id="IPR013098">
    <property type="entry name" value="Ig_I-set"/>
</dbReference>
<dbReference type="SUPFAM" id="SSF48726">
    <property type="entry name" value="Immunoglobulin"/>
    <property type="match status" value="2"/>
</dbReference>
<feature type="compositionally biased region" description="Polar residues" evidence="1">
    <location>
        <begin position="299"/>
        <end position="308"/>
    </location>
</feature>
<dbReference type="EMBL" id="CACVKT020005686">
    <property type="protein sequence ID" value="CAC5397514.1"/>
    <property type="molecule type" value="Genomic_DNA"/>
</dbReference>
<feature type="compositionally biased region" description="Low complexity" evidence="1">
    <location>
        <begin position="170"/>
        <end position="201"/>
    </location>
</feature>
<reference evidence="4 5" key="1">
    <citation type="submission" date="2020-06" db="EMBL/GenBank/DDBJ databases">
        <authorList>
            <person name="Li R."/>
            <person name="Bekaert M."/>
        </authorList>
    </citation>
    <scope>NUCLEOTIDE SEQUENCE [LARGE SCALE GENOMIC DNA]</scope>
    <source>
        <strain evidence="5">wild</strain>
    </source>
</reference>
<dbReference type="InterPro" id="IPR050938">
    <property type="entry name" value="Collagen_Structural_Proteins"/>
</dbReference>
<dbReference type="SMART" id="SM00408">
    <property type="entry name" value="IGc2"/>
    <property type="match status" value="2"/>
</dbReference>
<feature type="domain" description="Ig-like" evidence="3">
    <location>
        <begin position="479"/>
        <end position="563"/>
    </location>
</feature>
<dbReference type="Gene3D" id="2.60.40.10">
    <property type="entry name" value="Immunoglobulins"/>
    <property type="match status" value="2"/>
</dbReference>
<evidence type="ECO:0000256" key="2">
    <source>
        <dbReference type="SAM" id="Phobius"/>
    </source>
</evidence>
<dbReference type="InterPro" id="IPR003598">
    <property type="entry name" value="Ig_sub2"/>
</dbReference>
<feature type="transmembrane region" description="Helical" evidence="2">
    <location>
        <begin position="20"/>
        <end position="39"/>
    </location>
</feature>
<dbReference type="SMART" id="SM00409">
    <property type="entry name" value="IG"/>
    <property type="match status" value="2"/>
</dbReference>
<dbReference type="PANTHER" id="PTHR37456">
    <property type="entry name" value="SI:CH211-266K2.1"/>
    <property type="match status" value="1"/>
</dbReference>
<dbReference type="InterPro" id="IPR007110">
    <property type="entry name" value="Ig-like_dom"/>
</dbReference>
<keyword evidence="2" id="KW-0472">Membrane</keyword>
<dbReference type="Pfam" id="PF07679">
    <property type="entry name" value="I-set"/>
    <property type="match status" value="1"/>
</dbReference>
<dbReference type="Proteomes" id="UP000507470">
    <property type="component" value="Unassembled WGS sequence"/>
</dbReference>
<protein>
    <submittedName>
        <fullName evidence="4">COL5AS</fullName>
    </submittedName>
</protein>
<organism evidence="4 5">
    <name type="scientific">Mytilus coruscus</name>
    <name type="common">Sea mussel</name>
    <dbReference type="NCBI Taxonomy" id="42192"/>
    <lineage>
        <taxon>Eukaryota</taxon>
        <taxon>Metazoa</taxon>
        <taxon>Spiralia</taxon>
        <taxon>Lophotrochozoa</taxon>
        <taxon>Mollusca</taxon>
        <taxon>Bivalvia</taxon>
        <taxon>Autobranchia</taxon>
        <taxon>Pteriomorphia</taxon>
        <taxon>Mytilida</taxon>
        <taxon>Mytiloidea</taxon>
        <taxon>Mytilidae</taxon>
        <taxon>Mytilinae</taxon>
        <taxon>Mytilus</taxon>
    </lineage>
</organism>
<evidence type="ECO:0000313" key="5">
    <source>
        <dbReference type="Proteomes" id="UP000507470"/>
    </source>
</evidence>
<dbReference type="InterPro" id="IPR003599">
    <property type="entry name" value="Ig_sub"/>
</dbReference>
<dbReference type="PROSITE" id="PS50835">
    <property type="entry name" value="IG_LIKE"/>
    <property type="match status" value="1"/>
</dbReference>
<dbReference type="InterPro" id="IPR008160">
    <property type="entry name" value="Collagen"/>
</dbReference>
<keyword evidence="2" id="KW-1133">Transmembrane helix</keyword>
<evidence type="ECO:0000259" key="3">
    <source>
        <dbReference type="PROSITE" id="PS50835"/>
    </source>
</evidence>
<dbReference type="OrthoDB" id="10037288at2759"/>
<proteinExistence type="predicted"/>
<feature type="region of interest" description="Disordered" evidence="1">
    <location>
        <begin position="100"/>
        <end position="371"/>
    </location>
</feature>
<accession>A0A6J8CQZ3</accession>
<name>A0A6J8CQZ3_MYTCO</name>
<dbReference type="InterPro" id="IPR013783">
    <property type="entry name" value="Ig-like_fold"/>
</dbReference>
<dbReference type="CDD" id="cd00096">
    <property type="entry name" value="Ig"/>
    <property type="match status" value="1"/>
</dbReference>
<dbReference type="PANTHER" id="PTHR37456:SF6">
    <property type="entry name" value="COLLAGEN ALPHA-1(XXIII) CHAIN-LIKE ISOFORM X2"/>
    <property type="match status" value="1"/>
</dbReference>
<keyword evidence="2" id="KW-0812">Transmembrane</keyword>
<keyword evidence="5" id="KW-1185">Reference proteome</keyword>
<dbReference type="AlphaFoldDB" id="A0A6J8CQZ3"/>
<feature type="compositionally biased region" description="Gly residues" evidence="1">
    <location>
        <begin position="280"/>
        <end position="289"/>
    </location>
</feature>
<gene>
    <name evidence="4" type="ORF">MCOR_31943</name>
</gene>
<evidence type="ECO:0000313" key="4">
    <source>
        <dbReference type="EMBL" id="CAC5397514.1"/>
    </source>
</evidence>
<dbReference type="Pfam" id="PF01391">
    <property type="entry name" value="Collagen"/>
    <property type="match status" value="2"/>
</dbReference>
<sequence>MKGDRSLEESSTRSGPKWPIFGICFIILCIGGLSMYELYEILELKREVQMLKLESGLNLVIEEPKDRSKRQAGPTLSPTEIGQISVIASQLISQRCTSNTTVCQTGPKGDKGDLGQKGDLGSSGTPGLKGELGPKGDSGSPGQKGEFGPLGFTGSKGDPGQNGLQGLKGDQGTQGIQGLQGLTGFKGEPGSNGSQGPSGPKGEVGATGSQGLPGLKGDQGPQGNIGSKGESGPFGPFGPQGEKGVQGQIGLTGAKGDQGIQGITGNQGQKGESGDKGLPGLTGGNGRDGLPGQKGEIGQTGTAGTPGSNGRDGPQGPKGELGEKGTPGLVGSNGLNGLPGQRGQTGEKGFPGSAGSTGRDGLPGQKGERGDRGILGIKLHHIENTLLHEESVCPGSSGIGPFFPFNLEFGQGPIGQQGLQGLQGAKGEVGQQGVAGQPGLNGSQGPKGESGIQGPQGPIGLQGLSGGPGQKVTFLRFKPYIDGDETFYVKAKLGSTIFLPCHGHGSPTPTKKWTKNKATTEVSRGAQTIDGLIIPNAQTSDSGVYHCKVESGLGMAEKLVTVDIYDNRLHIEPVQKYYEVARGNTVSAICNVTSADKYTIKYNKVVGGMPSNSQVLQNGALVFRLSSSAGSGEYTCEATSSTGTHSASFFVVETITLTCSTKFSDCGVEDKAMCSGDCPAGCTDLNPNYHAHRFSLNLPVCRSAINSGDLTTNGGHIVWKNEHVGGGGEAAQFTTLKR</sequence>
<evidence type="ECO:0000256" key="1">
    <source>
        <dbReference type="SAM" id="MobiDB-lite"/>
    </source>
</evidence>